<protein>
    <submittedName>
        <fullName evidence="1">Uncharacterized protein</fullName>
    </submittedName>
</protein>
<name>A0A3S5BRQ6_9PLAT</name>
<gene>
    <name evidence="1" type="ORF">PXEA_LOCUS30037</name>
</gene>
<proteinExistence type="predicted"/>
<dbReference type="Proteomes" id="UP000784294">
    <property type="component" value="Unassembled WGS sequence"/>
</dbReference>
<comment type="caution">
    <text evidence="1">The sequence shown here is derived from an EMBL/GenBank/DDBJ whole genome shotgun (WGS) entry which is preliminary data.</text>
</comment>
<dbReference type="AlphaFoldDB" id="A0A3S5BRQ6"/>
<evidence type="ECO:0000313" key="2">
    <source>
        <dbReference type="Proteomes" id="UP000784294"/>
    </source>
</evidence>
<organism evidence="1 2">
    <name type="scientific">Protopolystoma xenopodis</name>
    <dbReference type="NCBI Taxonomy" id="117903"/>
    <lineage>
        <taxon>Eukaryota</taxon>
        <taxon>Metazoa</taxon>
        <taxon>Spiralia</taxon>
        <taxon>Lophotrochozoa</taxon>
        <taxon>Platyhelminthes</taxon>
        <taxon>Monogenea</taxon>
        <taxon>Polyopisthocotylea</taxon>
        <taxon>Polystomatidea</taxon>
        <taxon>Polystomatidae</taxon>
        <taxon>Protopolystoma</taxon>
    </lineage>
</organism>
<reference evidence="1" key="1">
    <citation type="submission" date="2018-11" db="EMBL/GenBank/DDBJ databases">
        <authorList>
            <consortium name="Pathogen Informatics"/>
        </authorList>
    </citation>
    <scope>NUCLEOTIDE SEQUENCE</scope>
</reference>
<dbReference type="EMBL" id="CAAALY010252681">
    <property type="protein sequence ID" value="VEL36597.1"/>
    <property type="molecule type" value="Genomic_DNA"/>
</dbReference>
<accession>A0A3S5BRQ6</accession>
<sequence length="197" mass="21746">MQGFRPSCYEGLQQNIWVTVIRDLINFTISSPVFFLPGLCLLLDLLPRPGPFIVLNSPSFDFDPISSRGLDKSGSATVVDCSQQRWAVCLLCLRTEVCGLIELLAGSCGDCIRSGYLDYSPSTVAGYPRDTNLRFCNAFDSPISSKIDNDNLTQTENSLLSRLLFAFVHRVADLAPECAQMLAETSLDILLQVQNLK</sequence>
<keyword evidence="2" id="KW-1185">Reference proteome</keyword>
<evidence type="ECO:0000313" key="1">
    <source>
        <dbReference type="EMBL" id="VEL36597.1"/>
    </source>
</evidence>